<keyword evidence="2" id="KW-1185">Reference proteome</keyword>
<protein>
    <submittedName>
        <fullName evidence="1">Uncharacterized protein</fullName>
    </submittedName>
</protein>
<gene>
    <name evidence="1" type="ORF">Pth03_12600</name>
</gene>
<evidence type="ECO:0000313" key="2">
    <source>
        <dbReference type="Proteomes" id="UP000605992"/>
    </source>
</evidence>
<comment type="caution">
    <text evidence="1">The sequence shown here is derived from an EMBL/GenBank/DDBJ whole genome shotgun (WGS) entry which is preliminary data.</text>
</comment>
<name>A0A8J3UXU7_9ACTN</name>
<evidence type="ECO:0000313" key="1">
    <source>
        <dbReference type="EMBL" id="GII52871.1"/>
    </source>
</evidence>
<dbReference type="AlphaFoldDB" id="A0A8J3UXU7"/>
<sequence>MSPSTVNLLRMNQTAVVETWRRLLDPAKCWVLFAHGTCVILMEPADDLAQQAISLLRKYGPVHAGTPAGDFNIINLDDAPGWAITGHHPDVLTYVDPGELEDHDDLTVGLFGRNKRDQDGHELQVIHIEDKRAF</sequence>
<proteinExistence type="predicted"/>
<reference evidence="1" key="1">
    <citation type="submission" date="2021-01" db="EMBL/GenBank/DDBJ databases">
        <title>Whole genome shotgun sequence of Planotetraspora thailandica NBRC 104271.</title>
        <authorList>
            <person name="Komaki H."/>
            <person name="Tamura T."/>
        </authorList>
    </citation>
    <scope>NUCLEOTIDE SEQUENCE</scope>
    <source>
        <strain evidence="1">NBRC 104271</strain>
    </source>
</reference>
<dbReference type="EMBL" id="BOOR01000007">
    <property type="protein sequence ID" value="GII52871.1"/>
    <property type="molecule type" value="Genomic_DNA"/>
</dbReference>
<accession>A0A8J3UXU7</accession>
<dbReference type="Proteomes" id="UP000605992">
    <property type="component" value="Unassembled WGS sequence"/>
</dbReference>
<organism evidence="1 2">
    <name type="scientific">Planotetraspora thailandica</name>
    <dbReference type="NCBI Taxonomy" id="487172"/>
    <lineage>
        <taxon>Bacteria</taxon>
        <taxon>Bacillati</taxon>
        <taxon>Actinomycetota</taxon>
        <taxon>Actinomycetes</taxon>
        <taxon>Streptosporangiales</taxon>
        <taxon>Streptosporangiaceae</taxon>
        <taxon>Planotetraspora</taxon>
    </lineage>
</organism>